<comment type="caution">
    <text evidence="2">The sequence shown here is derived from an EMBL/GenBank/DDBJ whole genome shotgun (WGS) entry which is preliminary data.</text>
</comment>
<evidence type="ECO:0000256" key="1">
    <source>
        <dbReference type="SAM" id="MobiDB-lite"/>
    </source>
</evidence>
<accession>A0ABP0LCH2</accession>
<dbReference type="Proteomes" id="UP001642464">
    <property type="component" value="Unassembled WGS sequence"/>
</dbReference>
<feature type="region of interest" description="Disordered" evidence="1">
    <location>
        <begin position="69"/>
        <end position="91"/>
    </location>
</feature>
<keyword evidence="3" id="KW-1185">Reference proteome</keyword>
<evidence type="ECO:0000313" key="2">
    <source>
        <dbReference type="EMBL" id="CAK9036698.1"/>
    </source>
</evidence>
<evidence type="ECO:0000313" key="3">
    <source>
        <dbReference type="Proteomes" id="UP001642464"/>
    </source>
</evidence>
<name>A0ABP0LCH2_9DINO</name>
<gene>
    <name evidence="2" type="ORF">SCF082_LOCUS21832</name>
</gene>
<sequence>MLQSSLCTIHAWILDTSRFAQVLPPGQITERFAQPILCQGEHVLTQLVCVYSTWAAVDAMNLAFSADGNKAKEPSVPTAKQTAGPLWAPPKKPVPFQTEFRTHFGHWQHGKCIRFQPSRFVGPWERSDLRPVIRQQDPIDSI</sequence>
<organism evidence="2 3">
    <name type="scientific">Durusdinium trenchii</name>
    <dbReference type="NCBI Taxonomy" id="1381693"/>
    <lineage>
        <taxon>Eukaryota</taxon>
        <taxon>Sar</taxon>
        <taxon>Alveolata</taxon>
        <taxon>Dinophyceae</taxon>
        <taxon>Suessiales</taxon>
        <taxon>Symbiodiniaceae</taxon>
        <taxon>Durusdinium</taxon>
    </lineage>
</organism>
<dbReference type="EMBL" id="CAXAMM010015560">
    <property type="protein sequence ID" value="CAK9036698.1"/>
    <property type="molecule type" value="Genomic_DNA"/>
</dbReference>
<proteinExistence type="predicted"/>
<reference evidence="2 3" key="1">
    <citation type="submission" date="2024-02" db="EMBL/GenBank/DDBJ databases">
        <authorList>
            <person name="Chen Y."/>
            <person name="Shah S."/>
            <person name="Dougan E. K."/>
            <person name="Thang M."/>
            <person name="Chan C."/>
        </authorList>
    </citation>
    <scope>NUCLEOTIDE SEQUENCE [LARGE SCALE GENOMIC DNA]</scope>
</reference>
<protein>
    <submittedName>
        <fullName evidence="2">Uncharacterized protein</fullName>
    </submittedName>
</protein>